<dbReference type="AlphaFoldDB" id="D0L0Q3"/>
<dbReference type="SUPFAM" id="SSF51161">
    <property type="entry name" value="Trimeric LpxA-like enzymes"/>
    <property type="match status" value="1"/>
</dbReference>
<dbReference type="InterPro" id="IPR011004">
    <property type="entry name" value="Trimer_LpxA-like_sf"/>
</dbReference>
<evidence type="ECO:0000256" key="6">
    <source>
        <dbReference type="ARBA" id="ARBA00023315"/>
    </source>
</evidence>
<dbReference type="Proteomes" id="UP000009102">
    <property type="component" value="Chromosome"/>
</dbReference>
<keyword evidence="3 7" id="KW-0808">Transferase</keyword>
<dbReference type="Gene3D" id="1.20.5.170">
    <property type="match status" value="1"/>
</dbReference>
<dbReference type="GO" id="GO:0103118">
    <property type="term" value="F:UDP-3-O-[(3R)-3-hydroxyacyl]-glucosamine N-acyltransferase activity"/>
    <property type="evidence" value="ECO:0007669"/>
    <property type="project" value="UniProtKB-EC"/>
</dbReference>
<dbReference type="HOGENOM" id="CLU_049865_0_1_6"/>
<dbReference type="OrthoDB" id="9784739at2"/>
<dbReference type="STRING" id="555778.Hneap_1444"/>
<gene>
    <name evidence="7" type="primary">lpxD</name>
    <name evidence="10" type="ordered locus">Hneap_1444</name>
</gene>
<evidence type="ECO:0000259" key="9">
    <source>
        <dbReference type="Pfam" id="PF25087"/>
    </source>
</evidence>
<dbReference type="GO" id="GO:0016410">
    <property type="term" value="F:N-acyltransferase activity"/>
    <property type="evidence" value="ECO:0007669"/>
    <property type="project" value="InterPro"/>
</dbReference>
<accession>D0L0Q3</accession>
<dbReference type="KEGG" id="hna:Hneap_1444"/>
<keyword evidence="5 7" id="KW-0443">Lipid metabolism</keyword>
<dbReference type="GO" id="GO:0009245">
    <property type="term" value="P:lipid A biosynthetic process"/>
    <property type="evidence" value="ECO:0007669"/>
    <property type="project" value="UniProtKB-UniRule"/>
</dbReference>
<dbReference type="Pfam" id="PF04613">
    <property type="entry name" value="LpxD"/>
    <property type="match status" value="1"/>
</dbReference>
<comment type="pathway">
    <text evidence="7">Bacterial outer membrane biogenesis; LPS lipid A biosynthesis.</text>
</comment>
<evidence type="ECO:0000256" key="2">
    <source>
        <dbReference type="ARBA" id="ARBA00022556"/>
    </source>
</evidence>
<evidence type="ECO:0000256" key="4">
    <source>
        <dbReference type="ARBA" id="ARBA00022737"/>
    </source>
</evidence>
<reference evidence="10 11" key="1">
    <citation type="submission" date="2009-10" db="EMBL/GenBank/DDBJ databases">
        <title>Complete sequence of Halothiobacillus neapolitanus c2.</title>
        <authorList>
            <consortium name="US DOE Joint Genome Institute"/>
            <person name="Lucas S."/>
            <person name="Copeland A."/>
            <person name="Lapidus A."/>
            <person name="Glavina del Rio T."/>
            <person name="Tice H."/>
            <person name="Bruce D."/>
            <person name="Goodwin L."/>
            <person name="Pitluck S."/>
            <person name="Davenport K."/>
            <person name="Brettin T."/>
            <person name="Detter J.C."/>
            <person name="Han C."/>
            <person name="Tapia R."/>
            <person name="Larimer F."/>
            <person name="Land M."/>
            <person name="Hauser L."/>
            <person name="Kyrpides N."/>
            <person name="Mikhailova N."/>
            <person name="Kerfeld C."/>
            <person name="Cannon G."/>
            <person name="Heinhort S."/>
        </authorList>
    </citation>
    <scope>NUCLEOTIDE SEQUENCE [LARGE SCALE GENOMIC DNA]</scope>
    <source>
        <strain evidence="11">ATCC 23641 / c2</strain>
    </source>
</reference>
<name>D0L0Q3_HALNC</name>
<dbReference type="PANTHER" id="PTHR43378">
    <property type="entry name" value="UDP-3-O-ACYLGLUCOSAMINE N-ACYLTRANSFERASE"/>
    <property type="match status" value="1"/>
</dbReference>
<dbReference type="InterPro" id="IPR056729">
    <property type="entry name" value="GMPPB_C"/>
</dbReference>
<dbReference type="PANTHER" id="PTHR43378:SF2">
    <property type="entry name" value="UDP-3-O-ACYLGLUCOSAMINE N-ACYLTRANSFERASE 1, MITOCHONDRIAL-RELATED"/>
    <property type="match status" value="1"/>
</dbReference>
<keyword evidence="2 7" id="KW-0441">Lipid A biosynthesis</keyword>
<dbReference type="HAMAP" id="MF_00523">
    <property type="entry name" value="LpxD"/>
    <property type="match status" value="1"/>
</dbReference>
<dbReference type="InterPro" id="IPR020573">
    <property type="entry name" value="UDP_GlcNAc_AcTrfase_non-rep"/>
</dbReference>
<feature type="domain" description="Mannose-1-phosphate guanyltransferase C-terminal" evidence="9">
    <location>
        <begin position="109"/>
        <end position="188"/>
    </location>
</feature>
<dbReference type="EMBL" id="CP001801">
    <property type="protein sequence ID" value="ACX96276.1"/>
    <property type="molecule type" value="Genomic_DNA"/>
</dbReference>
<sequence>MPAIPTDAVRVADVAARIGGSVRGDAGRLVSGVASLASATISDLSYFSGNRRGIQPDKTSAGVVLCQSKHQDALPSGAVLILVPNPQSAFVDVLEWLFPRSEPTKCIDPCAHIHPTADLADDVTVGAHVVIGAGCRIASGVRIGPGCILGENISIGSDTELIARVTVMNHCEIGARCVIQPGAVIGSDGFGLINEQGRWRRVPQLGRVVIGDDVDIGANTTIDRGALDDTRIDNGAKLDNLIQVAHNVEIGAHSAIAGCAGLAGSSVVGKYCTLGGGVGLAGHLTLVDGVHITGMSMVTRSIRQPGVYSAGTPLDTNDNWHKNAARFKQLERIAHRVQALETGLNALRKNDEENL</sequence>
<evidence type="ECO:0000256" key="3">
    <source>
        <dbReference type="ARBA" id="ARBA00022679"/>
    </source>
</evidence>
<organism evidence="10 11">
    <name type="scientific">Halothiobacillus neapolitanus (strain ATCC 23641 / DSM 15147 / CIP 104769 / NCIMB 8539 / c2)</name>
    <name type="common">Thiobacillus neapolitanus</name>
    <dbReference type="NCBI Taxonomy" id="555778"/>
    <lineage>
        <taxon>Bacteria</taxon>
        <taxon>Pseudomonadati</taxon>
        <taxon>Pseudomonadota</taxon>
        <taxon>Gammaproteobacteria</taxon>
        <taxon>Chromatiales</taxon>
        <taxon>Halothiobacillaceae</taxon>
        <taxon>Halothiobacillus</taxon>
    </lineage>
</organism>
<dbReference type="GO" id="GO:0016020">
    <property type="term" value="C:membrane"/>
    <property type="evidence" value="ECO:0007669"/>
    <property type="project" value="GOC"/>
</dbReference>
<dbReference type="Gene3D" id="3.40.1390.10">
    <property type="entry name" value="MurE/MurF, N-terminal domain"/>
    <property type="match status" value="1"/>
</dbReference>
<comment type="function">
    <text evidence="7">Catalyzes the N-acylation of UDP-3-O-acylglucosamine using 3-hydroxyacyl-ACP as the acyl donor. Is involved in the biosynthesis of lipid A, a phosphorylated glycolipid that anchors the lipopolysaccharide to the outer membrane of the cell.</text>
</comment>
<keyword evidence="11" id="KW-1185">Reference proteome</keyword>
<dbReference type="eggNOG" id="COG1044">
    <property type="taxonomic scope" value="Bacteria"/>
</dbReference>
<dbReference type="EC" id="2.3.1.191" evidence="7"/>
<evidence type="ECO:0000313" key="11">
    <source>
        <dbReference type="Proteomes" id="UP000009102"/>
    </source>
</evidence>
<dbReference type="RefSeq" id="WP_012824310.1">
    <property type="nucleotide sequence ID" value="NC_013422.1"/>
</dbReference>
<dbReference type="NCBIfam" id="NF002060">
    <property type="entry name" value="PRK00892.1"/>
    <property type="match status" value="1"/>
</dbReference>
<evidence type="ECO:0000256" key="7">
    <source>
        <dbReference type="HAMAP-Rule" id="MF_00523"/>
    </source>
</evidence>
<comment type="catalytic activity">
    <reaction evidence="7">
        <text>a UDP-3-O-[(3R)-3-hydroxyacyl]-alpha-D-glucosamine + a (3R)-hydroxyacyl-[ACP] = a UDP-2-N,3-O-bis[(3R)-3-hydroxyacyl]-alpha-D-glucosamine + holo-[ACP] + H(+)</text>
        <dbReference type="Rhea" id="RHEA:53836"/>
        <dbReference type="Rhea" id="RHEA-COMP:9685"/>
        <dbReference type="Rhea" id="RHEA-COMP:9945"/>
        <dbReference type="ChEBI" id="CHEBI:15378"/>
        <dbReference type="ChEBI" id="CHEBI:64479"/>
        <dbReference type="ChEBI" id="CHEBI:78827"/>
        <dbReference type="ChEBI" id="CHEBI:137740"/>
        <dbReference type="ChEBI" id="CHEBI:137748"/>
        <dbReference type="EC" id="2.3.1.191"/>
    </reaction>
</comment>
<proteinExistence type="inferred from homology"/>
<dbReference type="NCBIfam" id="TIGR01853">
    <property type="entry name" value="lipid_A_lpxD"/>
    <property type="match status" value="1"/>
</dbReference>
<dbReference type="InterPro" id="IPR007691">
    <property type="entry name" value="LpxD"/>
</dbReference>
<dbReference type="Pfam" id="PF25087">
    <property type="entry name" value="GMPPB_C"/>
    <property type="match status" value="1"/>
</dbReference>
<evidence type="ECO:0000256" key="1">
    <source>
        <dbReference type="ARBA" id="ARBA00022516"/>
    </source>
</evidence>
<keyword evidence="4 7" id="KW-0677">Repeat</keyword>
<evidence type="ECO:0000256" key="5">
    <source>
        <dbReference type="ARBA" id="ARBA00023098"/>
    </source>
</evidence>
<keyword evidence="6 7" id="KW-0012">Acyltransferase</keyword>
<comment type="subunit">
    <text evidence="7">Homotrimer.</text>
</comment>
<comment type="similarity">
    <text evidence="7">Belongs to the transferase hexapeptide repeat family. LpxD subfamily.</text>
</comment>
<evidence type="ECO:0000259" key="8">
    <source>
        <dbReference type="Pfam" id="PF04613"/>
    </source>
</evidence>
<feature type="domain" description="UDP-3-O-[3-hydroxymyristoyl] glucosamine N-acyltransferase non-repeat region" evidence="8">
    <location>
        <begin position="29"/>
        <end position="96"/>
    </location>
</feature>
<keyword evidence="1 7" id="KW-0444">Lipid biosynthesis</keyword>
<evidence type="ECO:0000313" key="10">
    <source>
        <dbReference type="EMBL" id="ACX96276.1"/>
    </source>
</evidence>
<dbReference type="Gene3D" id="2.160.10.10">
    <property type="entry name" value="Hexapeptide repeat proteins"/>
    <property type="match status" value="1"/>
</dbReference>
<feature type="active site" description="Proton acceptor" evidence="7">
    <location>
        <position position="246"/>
    </location>
</feature>
<protein>
    <recommendedName>
        <fullName evidence="7">UDP-3-O-acylglucosamine N-acyltransferase</fullName>
        <ecNumber evidence="7">2.3.1.191</ecNumber>
    </recommendedName>
</protein>
<dbReference type="UniPathway" id="UPA00973"/>
<dbReference type="CDD" id="cd03352">
    <property type="entry name" value="LbH_LpxD"/>
    <property type="match status" value="1"/>
</dbReference>